<proteinExistence type="evidence at transcript level"/>
<dbReference type="FunCoup" id="R4V1C8">
    <property type="interactions" value="12"/>
</dbReference>
<evidence type="ECO:0000313" key="4">
    <source>
        <dbReference type="EMBL" id="GFG39914.1"/>
    </source>
</evidence>
<dbReference type="InterPro" id="IPR016186">
    <property type="entry name" value="C-type_lectin-like/link_sf"/>
</dbReference>
<evidence type="ECO:0000259" key="2">
    <source>
        <dbReference type="PROSITE" id="PS50041"/>
    </source>
</evidence>
<gene>
    <name evidence="4" type="ORF">Cfor_03358</name>
</gene>
<dbReference type="InterPro" id="IPR016187">
    <property type="entry name" value="CTDL_fold"/>
</dbReference>
<feature type="domain" description="C-type lectin" evidence="2">
    <location>
        <begin position="39"/>
        <end position="203"/>
    </location>
</feature>
<dbReference type="SUPFAM" id="SSF56436">
    <property type="entry name" value="C-type lectin-like"/>
    <property type="match status" value="1"/>
</dbReference>
<dbReference type="InParanoid" id="R4V1C8"/>
<dbReference type="InterPro" id="IPR001304">
    <property type="entry name" value="C-type_lectin-like"/>
</dbReference>
<evidence type="ECO:0000256" key="1">
    <source>
        <dbReference type="SAM" id="SignalP"/>
    </source>
</evidence>
<name>R4V1C8_COPFO</name>
<dbReference type="EMBL" id="KC571933">
    <property type="protein sequence ID" value="AGM32432.1"/>
    <property type="molecule type" value="mRNA"/>
</dbReference>
<dbReference type="SMART" id="SM00034">
    <property type="entry name" value="CLECT"/>
    <property type="match status" value="1"/>
</dbReference>
<keyword evidence="5" id="KW-1185">Reference proteome</keyword>
<dbReference type="GO" id="GO:0030246">
    <property type="term" value="F:carbohydrate binding"/>
    <property type="evidence" value="ECO:0007669"/>
    <property type="project" value="UniProtKB-KW"/>
</dbReference>
<evidence type="ECO:0000313" key="3">
    <source>
        <dbReference type="EMBL" id="AGM32432.1"/>
    </source>
</evidence>
<feature type="chain" id="PRO_5033706184" evidence="1">
    <location>
        <begin position="21"/>
        <end position="208"/>
    </location>
</feature>
<feature type="signal peptide" evidence="1">
    <location>
        <begin position="1"/>
        <end position="20"/>
    </location>
</feature>
<dbReference type="PROSITE" id="PS50041">
    <property type="entry name" value="C_TYPE_LECTIN_2"/>
    <property type="match status" value="1"/>
</dbReference>
<dbReference type="EMBL" id="BLKM01001292">
    <property type="protein sequence ID" value="GFG39914.1"/>
    <property type="molecule type" value="Genomic_DNA"/>
</dbReference>
<accession>R4V1C8</accession>
<reference evidence="4" key="2">
    <citation type="journal article" date="2020" name="J. Asia-Pac. Entomol.">
        <title>Draft genome sequence of the termite, Coptotermes formosanus: Genetic insights into the pyruvate dehydrogenase complex of the termite.</title>
        <authorList>
            <person name="Itakura S."/>
            <person name="Yosikawa Y."/>
            <person name="Togami Y."/>
            <person name="Umezawa K."/>
        </authorList>
    </citation>
    <scope>NUCLEOTIDE SEQUENCE</scope>
    <source>
        <tissue evidence="4">Head</tissue>
    </source>
</reference>
<keyword evidence="1" id="KW-0732">Signal</keyword>
<dbReference type="Gene3D" id="3.10.100.10">
    <property type="entry name" value="Mannose-Binding Protein A, subunit A"/>
    <property type="match status" value="1"/>
</dbReference>
<protein>
    <submittedName>
        <fullName evidence="3">C-type lectin (CTL)/C-type lectin-like (CTLD) domain protein</fullName>
    </submittedName>
</protein>
<keyword evidence="3" id="KW-0430">Lectin</keyword>
<reference evidence="3" key="1">
    <citation type="submission" date="2013-02" db="EMBL/GenBank/DDBJ databases">
        <title>Immune-Related transcriptome of Coptotermes formosanus Shiraki workers: the defense mechanism.</title>
        <authorList>
            <person name="Hussain A."/>
            <person name="Li Y.F."/>
            <person name="Cheng Y."/>
            <person name="Liu Y."/>
            <person name="Chen C.C."/>
            <person name="Wen S.Y."/>
        </authorList>
    </citation>
    <scope>NUCLEOTIDE SEQUENCE</scope>
</reference>
<organism evidence="3">
    <name type="scientific">Coptotermes formosanus</name>
    <name type="common">Formosan subterranean termite</name>
    <dbReference type="NCBI Taxonomy" id="36987"/>
    <lineage>
        <taxon>Eukaryota</taxon>
        <taxon>Metazoa</taxon>
        <taxon>Ecdysozoa</taxon>
        <taxon>Arthropoda</taxon>
        <taxon>Hexapoda</taxon>
        <taxon>Insecta</taxon>
        <taxon>Pterygota</taxon>
        <taxon>Neoptera</taxon>
        <taxon>Polyneoptera</taxon>
        <taxon>Dictyoptera</taxon>
        <taxon>Blattodea</taxon>
        <taxon>Blattoidea</taxon>
        <taxon>Termitoidae</taxon>
        <taxon>Rhinotermitidae</taxon>
        <taxon>Coptotermes</taxon>
    </lineage>
</organism>
<dbReference type="Proteomes" id="UP000502823">
    <property type="component" value="Unassembled WGS sequence"/>
</dbReference>
<evidence type="ECO:0000313" key="5">
    <source>
        <dbReference type="Proteomes" id="UP000502823"/>
    </source>
</evidence>
<dbReference type="CDD" id="cd00037">
    <property type="entry name" value="CLECT"/>
    <property type="match status" value="1"/>
</dbReference>
<dbReference type="OrthoDB" id="7357196at2759"/>
<dbReference type="AlphaFoldDB" id="R4V1C8"/>
<sequence>MAKLLSCSLLVLASLCVVHTKPYHEEKHRALLRTGYVYFPGGGYYRLAYKTPTVWAEARRNCQQEGATLAVVNSEREADNLRSLYVDYGPVRSEGYATGRDETTILEDSTSPALPTAGTTPEPTLLPTPTPAPANATVHIGFHDIFIEGEYLTVRSEPLIMTGFIRWKVGYPIGDEEHNCGAFDTGKFILDNRCDVRLPYICEIPEAP</sequence>
<reference evidence="5" key="3">
    <citation type="submission" date="2020-01" db="EMBL/GenBank/DDBJ databases">
        <title>Draft genome sequence of the Termite Coptotermes fromosanus.</title>
        <authorList>
            <person name="Itakura S."/>
            <person name="Yosikawa Y."/>
            <person name="Umezawa K."/>
        </authorList>
    </citation>
    <scope>NUCLEOTIDE SEQUENCE [LARGE SCALE GENOMIC DNA]</scope>
</reference>